<reference evidence="3" key="1">
    <citation type="submission" date="2016-06" db="EMBL/GenBank/DDBJ databases">
        <authorList>
            <person name="Varghese N."/>
            <person name="Submissions Spin"/>
        </authorList>
    </citation>
    <scope>NUCLEOTIDE SEQUENCE [LARGE SCALE GENOMIC DNA]</scope>
    <source>
        <strain evidence="3">DSM 45161</strain>
    </source>
</reference>
<keyword evidence="3" id="KW-1185">Reference proteome</keyword>
<dbReference type="InterPro" id="IPR006311">
    <property type="entry name" value="TAT_signal"/>
</dbReference>
<organism evidence="2 3">
    <name type="scientific">Micromonospora coxensis</name>
    <dbReference type="NCBI Taxonomy" id="356852"/>
    <lineage>
        <taxon>Bacteria</taxon>
        <taxon>Bacillati</taxon>
        <taxon>Actinomycetota</taxon>
        <taxon>Actinomycetes</taxon>
        <taxon>Micromonosporales</taxon>
        <taxon>Micromonosporaceae</taxon>
        <taxon>Micromonospora</taxon>
    </lineage>
</organism>
<dbReference type="OrthoDB" id="3360185at2"/>
<gene>
    <name evidence="2" type="ORF">GA0070614_3193</name>
</gene>
<dbReference type="RefSeq" id="WP_088976678.1">
    <property type="nucleotide sequence ID" value="NZ_LT607753.1"/>
</dbReference>
<dbReference type="EMBL" id="LT607753">
    <property type="protein sequence ID" value="SCG60384.1"/>
    <property type="molecule type" value="Genomic_DNA"/>
</dbReference>
<evidence type="ECO:0000313" key="2">
    <source>
        <dbReference type="EMBL" id="SCG60384.1"/>
    </source>
</evidence>
<feature type="signal peptide" evidence="1">
    <location>
        <begin position="1"/>
        <end position="41"/>
    </location>
</feature>
<protein>
    <submittedName>
        <fullName evidence="2">Uncharacterized protein</fullName>
    </submittedName>
</protein>
<proteinExistence type="predicted"/>
<dbReference type="AlphaFoldDB" id="A0A1C5IPZ2"/>
<sequence>MSNDQDRTLDRRLLLRRASTVAAGLAGTAAVGAATAGQAQAAPGEPVLQGQVNEAGTPTTLRGGSLTSAPLRLENTTVETDPDGVPFSGPALRLTPTGRGLGWHAEVGSVSLDTAGTIWAVTSPGLPPMEGNFVEYVRTNANSNELVPVVPQRVIDTRTAAGRKSIVNPAGNLDSAGRLLRGHTIQVNLDDYVFLGEAVYGNVTVTGALAAGFLQIFPDPGQRPPAFSSINFQAGQTLSNFFLTGINPLADQISVHAQQTTHVILDVVAFVVASGSVNPSILPSSGGLAAEDQRAQLARRTKPSWAK</sequence>
<dbReference type="PROSITE" id="PS51318">
    <property type="entry name" value="TAT"/>
    <property type="match status" value="1"/>
</dbReference>
<accession>A0A1C5IPZ2</accession>
<name>A0A1C5IPZ2_9ACTN</name>
<dbReference type="Proteomes" id="UP000198215">
    <property type="component" value="Chromosome I"/>
</dbReference>
<evidence type="ECO:0000256" key="1">
    <source>
        <dbReference type="SAM" id="SignalP"/>
    </source>
</evidence>
<evidence type="ECO:0000313" key="3">
    <source>
        <dbReference type="Proteomes" id="UP000198215"/>
    </source>
</evidence>
<feature type="chain" id="PRO_5008718922" evidence="1">
    <location>
        <begin position="42"/>
        <end position="307"/>
    </location>
</feature>
<keyword evidence="1" id="KW-0732">Signal</keyword>